<dbReference type="SUPFAM" id="SSF55781">
    <property type="entry name" value="GAF domain-like"/>
    <property type="match status" value="1"/>
</dbReference>
<keyword evidence="2" id="KW-0560">Oxidoreductase</keyword>
<dbReference type="InterPro" id="IPR002563">
    <property type="entry name" value="Flavin_Rdtase-like_dom"/>
</dbReference>
<organism evidence="4 5">
    <name type="scientific">Nocardioides immobilis</name>
    <dbReference type="NCBI Taxonomy" id="2049295"/>
    <lineage>
        <taxon>Bacteria</taxon>
        <taxon>Bacillati</taxon>
        <taxon>Actinomycetota</taxon>
        <taxon>Actinomycetes</taxon>
        <taxon>Propionibacteriales</taxon>
        <taxon>Nocardioidaceae</taxon>
        <taxon>Nocardioides</taxon>
    </lineage>
</organism>
<dbReference type="PANTHER" id="PTHR30466">
    <property type="entry name" value="FLAVIN REDUCTASE"/>
    <property type="match status" value="1"/>
</dbReference>
<proteinExistence type="inferred from homology"/>
<dbReference type="PROSITE" id="PS51078">
    <property type="entry name" value="ICLR_ED"/>
    <property type="match status" value="1"/>
</dbReference>
<dbReference type="InterPro" id="IPR029016">
    <property type="entry name" value="GAF-like_dom_sf"/>
</dbReference>
<dbReference type="RefSeq" id="WP_118927306.1">
    <property type="nucleotide sequence ID" value="NZ_QXGH01000027.1"/>
</dbReference>
<dbReference type="PANTHER" id="PTHR30466:SF11">
    <property type="entry name" value="FLAVIN-DEPENDENT MONOOXYGENASE, REDUCTASE SUBUNIT HSAB"/>
    <property type="match status" value="1"/>
</dbReference>
<dbReference type="GO" id="GO:0010181">
    <property type="term" value="F:FMN binding"/>
    <property type="evidence" value="ECO:0007669"/>
    <property type="project" value="InterPro"/>
</dbReference>
<dbReference type="OrthoDB" id="9792858at2"/>
<dbReference type="Proteomes" id="UP000283644">
    <property type="component" value="Unassembled WGS sequence"/>
</dbReference>
<comment type="caution">
    <text evidence="4">The sequence shown here is derived from an EMBL/GenBank/DDBJ whole genome shotgun (WGS) entry which is preliminary data.</text>
</comment>
<evidence type="ECO:0000256" key="1">
    <source>
        <dbReference type="ARBA" id="ARBA00008898"/>
    </source>
</evidence>
<reference evidence="4 5" key="1">
    <citation type="submission" date="2018-09" db="EMBL/GenBank/DDBJ databases">
        <title>Genome sequencing of Nocardioides immobilis CCTCC AB 2017083 for comparison to Nocardioides silvaticus.</title>
        <authorList>
            <person name="Li C."/>
            <person name="Wang G."/>
        </authorList>
    </citation>
    <scope>NUCLEOTIDE SEQUENCE [LARGE SCALE GENOMIC DNA]</scope>
    <source>
        <strain evidence="4 5">CCTCC AB 2017083</strain>
    </source>
</reference>
<protein>
    <submittedName>
        <fullName evidence="4">Flavin reductase</fullName>
    </submittedName>
</protein>
<accession>A0A417XXA1</accession>
<dbReference type="GO" id="GO:0042602">
    <property type="term" value="F:riboflavin reductase (NADPH) activity"/>
    <property type="evidence" value="ECO:0007669"/>
    <property type="project" value="TreeGrafter"/>
</dbReference>
<dbReference type="Gene3D" id="2.30.110.10">
    <property type="entry name" value="Electron Transport, Fmn-binding Protein, Chain A"/>
    <property type="match status" value="1"/>
</dbReference>
<dbReference type="InterPro" id="IPR014757">
    <property type="entry name" value="Tscrpt_reg_IclR_C"/>
</dbReference>
<dbReference type="AlphaFoldDB" id="A0A417XXA1"/>
<dbReference type="Gene3D" id="3.30.450.40">
    <property type="match status" value="1"/>
</dbReference>
<gene>
    <name evidence="4" type="ORF">D0Z08_21405</name>
</gene>
<evidence type="ECO:0000256" key="2">
    <source>
        <dbReference type="ARBA" id="ARBA00023002"/>
    </source>
</evidence>
<dbReference type="SMART" id="SM00903">
    <property type="entry name" value="Flavin_Reduct"/>
    <property type="match status" value="1"/>
</dbReference>
<keyword evidence="5" id="KW-1185">Reference proteome</keyword>
<comment type="similarity">
    <text evidence="1">Belongs to the non-flavoprotein flavin reductase family.</text>
</comment>
<dbReference type="EMBL" id="QXGH01000027">
    <property type="protein sequence ID" value="RHW25003.1"/>
    <property type="molecule type" value="Genomic_DNA"/>
</dbReference>
<sequence length="411" mass="44544">MNVDTATGGTDVATSDPRYESANNSRYFRDVLGNVPTAVVAITAMDVDGQPTGMTVGSFISVSLDPPLVAFLPDKSSSTFPKIRESGRFCANILTANQEDVCRQLSLKGVDKFARLRWQESALGTPHLAGAIGWIDCTISDIHDAGDHFIVVGAVDSLRADHRDSPLIFLRGGYGRFASTSLAAPAEADLYHPLRIVDQAFPAMQAAADDLGVEVLASTSIGDQLVLVGSSQATGISSPFYLRLGQRMPFRPPLAMPLIAWRGEREIQRWIDRADEAISASQLSEMVTRVRNRGWSLVLRSPEQVRFERAVADLPLLDATAEKIAEVNDATRGLRLDNYEPGMIDPDATYSVRLITAPVFEESGDVTVVLSLYQLPRELSGAEVLRYGDRLVTAAKEVTAHMGGAELAGRQ</sequence>
<evidence type="ECO:0000313" key="5">
    <source>
        <dbReference type="Proteomes" id="UP000283644"/>
    </source>
</evidence>
<feature type="domain" description="IclR-ED" evidence="3">
    <location>
        <begin position="178"/>
        <end position="404"/>
    </location>
</feature>
<dbReference type="SUPFAM" id="SSF50475">
    <property type="entry name" value="FMN-binding split barrel"/>
    <property type="match status" value="1"/>
</dbReference>
<evidence type="ECO:0000259" key="3">
    <source>
        <dbReference type="PROSITE" id="PS51078"/>
    </source>
</evidence>
<evidence type="ECO:0000313" key="4">
    <source>
        <dbReference type="EMBL" id="RHW25003.1"/>
    </source>
</evidence>
<dbReference type="InterPro" id="IPR050268">
    <property type="entry name" value="NADH-dep_flavin_reductase"/>
</dbReference>
<name>A0A417XXA1_9ACTN</name>
<dbReference type="Pfam" id="PF01613">
    <property type="entry name" value="Flavin_Reduct"/>
    <property type="match status" value="1"/>
</dbReference>
<dbReference type="InterPro" id="IPR012349">
    <property type="entry name" value="Split_barrel_FMN-bd"/>
</dbReference>